<evidence type="ECO:0000259" key="1">
    <source>
        <dbReference type="PROSITE" id="PS50042"/>
    </source>
</evidence>
<sequence>MAVTVEFLQSVPYFSGLSVAELDSIMEFIFEKTLQRGELVLIEEEPAEVLYFV</sequence>
<name>X0UQ29_9ZZZZ</name>
<dbReference type="InterPro" id="IPR014710">
    <property type="entry name" value="RmlC-like_jellyroll"/>
</dbReference>
<dbReference type="SUPFAM" id="SSF51206">
    <property type="entry name" value="cAMP-binding domain-like"/>
    <property type="match status" value="1"/>
</dbReference>
<dbReference type="AlphaFoldDB" id="X0UQ29"/>
<dbReference type="EMBL" id="BARS01022545">
    <property type="protein sequence ID" value="GAG01372.1"/>
    <property type="molecule type" value="Genomic_DNA"/>
</dbReference>
<dbReference type="InterPro" id="IPR018490">
    <property type="entry name" value="cNMP-bd_dom_sf"/>
</dbReference>
<proteinExistence type="predicted"/>
<dbReference type="Gene3D" id="2.60.120.10">
    <property type="entry name" value="Jelly Rolls"/>
    <property type="match status" value="1"/>
</dbReference>
<reference evidence="2" key="1">
    <citation type="journal article" date="2014" name="Front. Microbiol.">
        <title>High frequency of phylogenetically diverse reductive dehalogenase-homologous genes in deep subseafloor sedimentary metagenomes.</title>
        <authorList>
            <person name="Kawai M."/>
            <person name="Futagami T."/>
            <person name="Toyoda A."/>
            <person name="Takaki Y."/>
            <person name="Nishi S."/>
            <person name="Hori S."/>
            <person name="Arai W."/>
            <person name="Tsubouchi T."/>
            <person name="Morono Y."/>
            <person name="Uchiyama I."/>
            <person name="Ito T."/>
            <person name="Fujiyama A."/>
            <person name="Inagaki F."/>
            <person name="Takami H."/>
        </authorList>
    </citation>
    <scope>NUCLEOTIDE SEQUENCE</scope>
    <source>
        <strain evidence="2">Expedition CK06-06</strain>
    </source>
</reference>
<dbReference type="InterPro" id="IPR000595">
    <property type="entry name" value="cNMP-bd_dom"/>
</dbReference>
<dbReference type="PROSITE" id="PS50042">
    <property type="entry name" value="CNMP_BINDING_3"/>
    <property type="match status" value="1"/>
</dbReference>
<accession>X0UQ29</accession>
<feature type="non-terminal residue" evidence="2">
    <location>
        <position position="53"/>
    </location>
</feature>
<feature type="domain" description="Cyclic nucleotide-binding" evidence="1">
    <location>
        <begin position="13"/>
        <end position="53"/>
    </location>
</feature>
<protein>
    <recommendedName>
        <fullName evidence="1">Cyclic nucleotide-binding domain-containing protein</fullName>
    </recommendedName>
</protein>
<gene>
    <name evidence="2" type="ORF">S01H1_36035</name>
</gene>
<evidence type="ECO:0000313" key="2">
    <source>
        <dbReference type="EMBL" id="GAG01372.1"/>
    </source>
</evidence>
<comment type="caution">
    <text evidence="2">The sequence shown here is derived from an EMBL/GenBank/DDBJ whole genome shotgun (WGS) entry which is preliminary data.</text>
</comment>
<organism evidence="2">
    <name type="scientific">marine sediment metagenome</name>
    <dbReference type="NCBI Taxonomy" id="412755"/>
    <lineage>
        <taxon>unclassified sequences</taxon>
        <taxon>metagenomes</taxon>
        <taxon>ecological metagenomes</taxon>
    </lineage>
</organism>